<keyword evidence="6 7" id="KW-0472">Membrane</keyword>
<evidence type="ECO:0000256" key="1">
    <source>
        <dbReference type="ARBA" id="ARBA00004651"/>
    </source>
</evidence>
<organism evidence="9 10">
    <name type="scientific">Meiothermus hypogaeus NBRC 106114</name>
    <dbReference type="NCBI Taxonomy" id="1227553"/>
    <lineage>
        <taxon>Bacteria</taxon>
        <taxon>Thermotogati</taxon>
        <taxon>Deinococcota</taxon>
        <taxon>Deinococci</taxon>
        <taxon>Thermales</taxon>
        <taxon>Thermaceae</taxon>
        <taxon>Meiothermus</taxon>
    </lineage>
</organism>
<dbReference type="InterPro" id="IPR022324">
    <property type="entry name" value="Bacilysin_exporter_BacE_put"/>
</dbReference>
<feature type="transmembrane region" description="Helical" evidence="7">
    <location>
        <begin position="48"/>
        <end position="68"/>
    </location>
</feature>
<dbReference type="GO" id="GO:0022857">
    <property type="term" value="F:transmembrane transporter activity"/>
    <property type="evidence" value="ECO:0007669"/>
    <property type="project" value="InterPro"/>
</dbReference>
<dbReference type="Gene3D" id="1.20.1250.20">
    <property type="entry name" value="MFS general substrate transporter like domains"/>
    <property type="match status" value="2"/>
</dbReference>
<protein>
    <submittedName>
        <fullName evidence="9">MFS transporter</fullName>
    </submittedName>
</protein>
<proteinExistence type="predicted"/>
<evidence type="ECO:0000256" key="2">
    <source>
        <dbReference type="ARBA" id="ARBA00022448"/>
    </source>
</evidence>
<keyword evidence="3" id="KW-1003">Cell membrane</keyword>
<name>A0A511R5G8_9DEIN</name>
<dbReference type="CDD" id="cd06173">
    <property type="entry name" value="MFS_MefA_like"/>
    <property type="match status" value="1"/>
</dbReference>
<dbReference type="InterPro" id="IPR010290">
    <property type="entry name" value="TM_effector"/>
</dbReference>
<dbReference type="InterPro" id="IPR036259">
    <property type="entry name" value="MFS_trans_sf"/>
</dbReference>
<feature type="transmembrane region" description="Helical" evidence="7">
    <location>
        <begin position="379"/>
        <end position="398"/>
    </location>
</feature>
<dbReference type="AlphaFoldDB" id="A0A511R5G8"/>
<gene>
    <name evidence="9" type="ORF">MHY01S_23180</name>
</gene>
<dbReference type="RefSeq" id="WP_119340718.1">
    <property type="nucleotide sequence ID" value="NZ_BJXL01000080.1"/>
</dbReference>
<feature type="transmembrane region" description="Helical" evidence="7">
    <location>
        <begin position="290"/>
        <end position="308"/>
    </location>
</feature>
<accession>A0A511R5G8</accession>
<dbReference type="SUPFAM" id="SSF103473">
    <property type="entry name" value="MFS general substrate transporter"/>
    <property type="match status" value="1"/>
</dbReference>
<evidence type="ECO:0000256" key="6">
    <source>
        <dbReference type="ARBA" id="ARBA00023136"/>
    </source>
</evidence>
<feature type="transmembrane region" description="Helical" evidence="7">
    <location>
        <begin position="314"/>
        <end position="336"/>
    </location>
</feature>
<feature type="transmembrane region" description="Helical" evidence="7">
    <location>
        <begin position="173"/>
        <end position="191"/>
    </location>
</feature>
<dbReference type="PANTHER" id="PTHR43266:SF2">
    <property type="entry name" value="MAJOR FACILITATOR SUPERFAMILY (MFS) PROFILE DOMAIN-CONTAINING PROTEIN"/>
    <property type="match status" value="1"/>
</dbReference>
<dbReference type="EMBL" id="BJXL01000080">
    <property type="protein sequence ID" value="GEM84152.1"/>
    <property type="molecule type" value="Genomic_DNA"/>
</dbReference>
<evidence type="ECO:0000256" key="3">
    <source>
        <dbReference type="ARBA" id="ARBA00022475"/>
    </source>
</evidence>
<dbReference type="Pfam" id="PF05977">
    <property type="entry name" value="MFS_3"/>
    <property type="match status" value="1"/>
</dbReference>
<evidence type="ECO:0000256" key="4">
    <source>
        <dbReference type="ARBA" id="ARBA00022692"/>
    </source>
</evidence>
<dbReference type="OrthoDB" id="3227279at2"/>
<evidence type="ECO:0000256" key="7">
    <source>
        <dbReference type="SAM" id="Phobius"/>
    </source>
</evidence>
<comment type="caution">
    <text evidence="9">The sequence shown here is derived from an EMBL/GenBank/DDBJ whole genome shotgun (WGS) entry which is preliminary data.</text>
</comment>
<dbReference type="GO" id="GO:0005886">
    <property type="term" value="C:plasma membrane"/>
    <property type="evidence" value="ECO:0007669"/>
    <property type="project" value="UniProtKB-SubCell"/>
</dbReference>
<evidence type="ECO:0000259" key="8">
    <source>
        <dbReference type="PROSITE" id="PS50850"/>
    </source>
</evidence>
<comment type="subcellular location">
    <subcellularLocation>
        <location evidence="1">Cell membrane</location>
        <topology evidence="1">Multi-pass membrane protein</topology>
    </subcellularLocation>
</comment>
<sequence length="411" mass="42823">MARPALANPLQYKGFRNLWLAQSISDFGDGLTGLALLIMVNQLTGSTAALATMAIVLAIPQVTLGLVAGVYVDRLERKKIMLVSDSVRALLVLGFVLVDSVEHMWVLYVLAFLQSAAGTFFGPARGAVIAQLLPKEALLAANSITQTSRIIAGMLGASAAGVLIGSFKVYWPAFVIDAATFAFSFLLVLLVQVPRLEGGGQAQARRVLELLWEGLRTIGHSRILRGTLTGAGVMMLGLGAVNILFIPLLTNDLNVPTTLFGLVQAAQTAGMILAGGVVALLALRLKPTHMVSIGLMGMGLMVGLIAGVEQLWHVLVLLFFIGLLGAPVQAGIGTLVQTSVDDHSRGRVGAALGAVIGSANLTSMALAGVLAGWIGVREVFVVAGILAVVAGAAAFWVFRDRATQTVVGGSK</sequence>
<dbReference type="PRINTS" id="PR01988">
    <property type="entry name" value="EXPORTERBACE"/>
</dbReference>
<feature type="transmembrane region" description="Helical" evidence="7">
    <location>
        <begin position="348"/>
        <end position="373"/>
    </location>
</feature>
<feature type="transmembrane region" description="Helical" evidence="7">
    <location>
        <begin position="261"/>
        <end position="283"/>
    </location>
</feature>
<dbReference type="PANTHER" id="PTHR43266">
    <property type="entry name" value="MACROLIDE-EFFLUX PROTEIN"/>
    <property type="match status" value="1"/>
</dbReference>
<feature type="domain" description="Major facilitator superfamily (MFS) profile" evidence="8">
    <location>
        <begin position="14"/>
        <end position="402"/>
    </location>
</feature>
<evidence type="ECO:0000313" key="9">
    <source>
        <dbReference type="EMBL" id="GEM84152.1"/>
    </source>
</evidence>
<dbReference type="InterPro" id="IPR020846">
    <property type="entry name" value="MFS_dom"/>
</dbReference>
<evidence type="ECO:0000313" key="10">
    <source>
        <dbReference type="Proteomes" id="UP000321197"/>
    </source>
</evidence>
<reference evidence="9 10" key="1">
    <citation type="submission" date="2019-07" db="EMBL/GenBank/DDBJ databases">
        <title>Whole genome shotgun sequence of Meiothermus hypogaeus NBRC 106114.</title>
        <authorList>
            <person name="Hosoyama A."/>
            <person name="Uohara A."/>
            <person name="Ohji S."/>
            <person name="Ichikawa N."/>
        </authorList>
    </citation>
    <scope>NUCLEOTIDE SEQUENCE [LARGE SCALE GENOMIC DNA]</scope>
    <source>
        <strain evidence="9 10">NBRC 106114</strain>
    </source>
</reference>
<dbReference type="PROSITE" id="PS50850">
    <property type="entry name" value="MFS"/>
    <property type="match status" value="1"/>
</dbReference>
<keyword evidence="4 7" id="KW-0812">Transmembrane</keyword>
<keyword evidence="2" id="KW-0813">Transport</keyword>
<evidence type="ECO:0000256" key="5">
    <source>
        <dbReference type="ARBA" id="ARBA00022989"/>
    </source>
</evidence>
<keyword evidence="5 7" id="KW-1133">Transmembrane helix</keyword>
<dbReference type="Proteomes" id="UP000321197">
    <property type="component" value="Unassembled WGS sequence"/>
</dbReference>
<feature type="transmembrane region" description="Helical" evidence="7">
    <location>
        <begin position="226"/>
        <end position="249"/>
    </location>
</feature>